<keyword evidence="2" id="KW-1185">Reference proteome</keyword>
<gene>
    <name evidence="1" type="ORF">OTJ99_001160</name>
</gene>
<evidence type="ECO:0000313" key="1">
    <source>
        <dbReference type="EMBL" id="WAM32584.1"/>
    </source>
</evidence>
<reference evidence="1" key="1">
    <citation type="submission" date="2022-12" db="EMBL/GenBank/DDBJ databases">
        <authorList>
            <person name="Bing R.G."/>
            <person name="Willard D.J."/>
            <person name="Manesh M.J.H."/>
            <person name="Laemthong T."/>
            <person name="Crosby J.R."/>
            <person name="Kelly R.M."/>
        </authorList>
    </citation>
    <scope>NUCLEOTIDE SEQUENCE</scope>
    <source>
        <strain evidence="1">DSM 8991</strain>
    </source>
</reference>
<dbReference type="Proteomes" id="UP001164745">
    <property type="component" value="Chromosome"/>
</dbReference>
<protein>
    <submittedName>
        <fullName evidence="1">Uncharacterized protein</fullName>
    </submittedName>
</protein>
<sequence>MRKLREKLFLRQIENVFKNSHFYKRKYEGVGINLNGIKSLDDIKKLPFTTKEEVREAYPLGLMSTD</sequence>
<organism evidence="1 2">
    <name type="scientific">Caldicellulosiruptor naganoensis</name>
    <dbReference type="NCBI Taxonomy" id="29324"/>
    <lineage>
        <taxon>Bacteria</taxon>
        <taxon>Bacillati</taxon>
        <taxon>Bacillota</taxon>
        <taxon>Bacillota incertae sedis</taxon>
        <taxon>Caldicellulosiruptorales</taxon>
        <taxon>Caldicellulosiruptoraceae</taxon>
        <taxon>Caldicellulosiruptor</taxon>
    </lineage>
</organism>
<name>A0ABY7BIC1_9FIRM</name>
<accession>A0ABY7BIC1</accession>
<evidence type="ECO:0000313" key="2">
    <source>
        <dbReference type="Proteomes" id="UP001164745"/>
    </source>
</evidence>
<dbReference type="Gene3D" id="3.40.50.12780">
    <property type="entry name" value="N-terminal domain of ligase-like"/>
    <property type="match status" value="1"/>
</dbReference>
<dbReference type="InterPro" id="IPR042099">
    <property type="entry name" value="ANL_N_sf"/>
</dbReference>
<dbReference type="EMBL" id="CP113864">
    <property type="protein sequence ID" value="WAM32584.1"/>
    <property type="molecule type" value="Genomic_DNA"/>
</dbReference>
<proteinExistence type="predicted"/>